<dbReference type="InterPro" id="IPR013767">
    <property type="entry name" value="PAS_fold"/>
</dbReference>
<feature type="domain" description="PAS" evidence="11">
    <location>
        <begin position="47"/>
        <end position="86"/>
    </location>
</feature>
<keyword evidence="4 12" id="KW-0808">Transferase</keyword>
<dbReference type="PROSITE" id="PS50112">
    <property type="entry name" value="PAS"/>
    <property type="match status" value="1"/>
</dbReference>
<feature type="region of interest" description="Disordered" evidence="9">
    <location>
        <begin position="419"/>
        <end position="439"/>
    </location>
</feature>
<evidence type="ECO:0000256" key="8">
    <source>
        <dbReference type="ARBA" id="ARBA00023012"/>
    </source>
</evidence>
<evidence type="ECO:0000259" key="11">
    <source>
        <dbReference type="PROSITE" id="PS50112"/>
    </source>
</evidence>
<dbReference type="GO" id="GO:0000160">
    <property type="term" value="P:phosphorelay signal transduction system"/>
    <property type="evidence" value="ECO:0007669"/>
    <property type="project" value="UniProtKB-KW"/>
</dbReference>
<dbReference type="SUPFAM" id="SSF55874">
    <property type="entry name" value="ATPase domain of HSP90 chaperone/DNA topoisomerase II/histidine kinase"/>
    <property type="match status" value="1"/>
</dbReference>
<evidence type="ECO:0000256" key="5">
    <source>
        <dbReference type="ARBA" id="ARBA00022741"/>
    </source>
</evidence>
<keyword evidence="3" id="KW-0597">Phosphoprotein</keyword>
<dbReference type="GO" id="GO:0004673">
    <property type="term" value="F:protein histidine kinase activity"/>
    <property type="evidence" value="ECO:0007669"/>
    <property type="project" value="UniProtKB-EC"/>
</dbReference>
<dbReference type="InterPro" id="IPR005467">
    <property type="entry name" value="His_kinase_dom"/>
</dbReference>
<evidence type="ECO:0000256" key="4">
    <source>
        <dbReference type="ARBA" id="ARBA00022679"/>
    </source>
</evidence>
<dbReference type="GO" id="GO:0005524">
    <property type="term" value="F:ATP binding"/>
    <property type="evidence" value="ECO:0007669"/>
    <property type="project" value="UniProtKB-KW"/>
</dbReference>
<accession>A0A5C5YLW3</accession>
<evidence type="ECO:0000256" key="1">
    <source>
        <dbReference type="ARBA" id="ARBA00000085"/>
    </source>
</evidence>
<dbReference type="SMART" id="SM00387">
    <property type="entry name" value="HATPase_c"/>
    <property type="match status" value="1"/>
</dbReference>
<dbReference type="RefSeq" id="WP_146587792.1">
    <property type="nucleotide sequence ID" value="NZ_SJPO01000006.1"/>
</dbReference>
<dbReference type="PANTHER" id="PTHR43065">
    <property type="entry name" value="SENSOR HISTIDINE KINASE"/>
    <property type="match status" value="1"/>
</dbReference>
<dbReference type="SMART" id="SM00091">
    <property type="entry name" value="PAS"/>
    <property type="match status" value="1"/>
</dbReference>
<dbReference type="PANTHER" id="PTHR43065:SF46">
    <property type="entry name" value="C4-DICARBOXYLATE TRANSPORT SENSOR PROTEIN DCTB"/>
    <property type="match status" value="1"/>
</dbReference>
<evidence type="ECO:0000256" key="3">
    <source>
        <dbReference type="ARBA" id="ARBA00022553"/>
    </source>
</evidence>
<dbReference type="InterPro" id="IPR035965">
    <property type="entry name" value="PAS-like_dom_sf"/>
</dbReference>
<sequence length="439" mass="46897">MTLLTEDTLTQGKLSAGIAALNSQLEALERDKDRPDSGKVECVIDWREVIDTSNDAFICTDAAGLILEWNIKAQQLFGWTANEAVGLRLADTIFSVNASGKSNGGLKTLICASSAGKRHELNTRTKDGRELPVEASVSMMQCGSSIRFNAFIHDISARHELQLQLTHAQKLESIGQLSAGIAHEINTPTQYVGDNTRFVQETMDELFAVIDTYGRLAEAARSGEGVDQALAEVDRLLEETDIAYLTEEIGAAVSQTLEGVNRVASIVRAMKEFSHPGTAAKIPTDLNAAIKNTVTVATNEWKYVAEVQIDCDPNLPSVPVLPGDFNQVILNLVVNAAHAISDVVGKGGDKGLIRIATRAAGDSVEIEVSDTGTGIPEDVLLKVFDPFFTTKDVGVGTGQGLAISRSVIVDKHAGSLEASNRPEGGASFTIRVPVGSEKQ</sequence>
<dbReference type="EC" id="2.7.13.3" evidence="2"/>
<dbReference type="InterPro" id="IPR003594">
    <property type="entry name" value="HATPase_dom"/>
</dbReference>
<keyword evidence="8" id="KW-0902">Two-component regulatory system</keyword>
<evidence type="ECO:0000313" key="12">
    <source>
        <dbReference type="EMBL" id="TWT75951.1"/>
    </source>
</evidence>
<evidence type="ECO:0000256" key="9">
    <source>
        <dbReference type="SAM" id="MobiDB-lite"/>
    </source>
</evidence>
<evidence type="ECO:0000259" key="10">
    <source>
        <dbReference type="PROSITE" id="PS50109"/>
    </source>
</evidence>
<dbReference type="InterPro" id="IPR004358">
    <property type="entry name" value="Sig_transdc_His_kin-like_C"/>
</dbReference>
<dbReference type="CDD" id="cd00130">
    <property type="entry name" value="PAS"/>
    <property type="match status" value="1"/>
</dbReference>
<proteinExistence type="predicted"/>
<dbReference type="EMBL" id="SJPO01000006">
    <property type="protein sequence ID" value="TWT75951.1"/>
    <property type="molecule type" value="Genomic_DNA"/>
</dbReference>
<dbReference type="PRINTS" id="PR00344">
    <property type="entry name" value="BCTRLSENSOR"/>
</dbReference>
<feature type="domain" description="Histidine kinase" evidence="10">
    <location>
        <begin position="180"/>
        <end position="436"/>
    </location>
</feature>
<evidence type="ECO:0000313" key="13">
    <source>
        <dbReference type="Proteomes" id="UP000318478"/>
    </source>
</evidence>
<dbReference type="PROSITE" id="PS50109">
    <property type="entry name" value="HIS_KIN"/>
    <property type="match status" value="1"/>
</dbReference>
<evidence type="ECO:0000256" key="7">
    <source>
        <dbReference type="ARBA" id="ARBA00022840"/>
    </source>
</evidence>
<keyword evidence="6" id="KW-0418">Kinase</keyword>
<gene>
    <name evidence="12" type="primary">fixL_3</name>
    <name evidence="12" type="ORF">Pla123a_27360</name>
</gene>
<dbReference type="AlphaFoldDB" id="A0A5C5YLW3"/>
<dbReference type="InterPro" id="IPR000014">
    <property type="entry name" value="PAS"/>
</dbReference>
<keyword evidence="7" id="KW-0067">ATP-binding</keyword>
<dbReference type="Proteomes" id="UP000318478">
    <property type="component" value="Unassembled WGS sequence"/>
</dbReference>
<dbReference type="Gene3D" id="1.10.287.130">
    <property type="match status" value="1"/>
</dbReference>
<dbReference type="InterPro" id="IPR036890">
    <property type="entry name" value="HATPase_C_sf"/>
</dbReference>
<comment type="caution">
    <text evidence="12">The sequence shown here is derived from an EMBL/GenBank/DDBJ whole genome shotgun (WGS) entry which is preliminary data.</text>
</comment>
<evidence type="ECO:0000256" key="2">
    <source>
        <dbReference type="ARBA" id="ARBA00012438"/>
    </source>
</evidence>
<evidence type="ECO:0000256" key="6">
    <source>
        <dbReference type="ARBA" id="ARBA00022777"/>
    </source>
</evidence>
<keyword evidence="13" id="KW-1185">Reference proteome</keyword>
<dbReference type="OrthoDB" id="260274at2"/>
<organism evidence="12 13">
    <name type="scientific">Posidoniimonas polymericola</name>
    <dbReference type="NCBI Taxonomy" id="2528002"/>
    <lineage>
        <taxon>Bacteria</taxon>
        <taxon>Pseudomonadati</taxon>
        <taxon>Planctomycetota</taxon>
        <taxon>Planctomycetia</taxon>
        <taxon>Pirellulales</taxon>
        <taxon>Lacipirellulaceae</taxon>
        <taxon>Posidoniimonas</taxon>
    </lineage>
</organism>
<dbReference type="Pfam" id="PF02518">
    <property type="entry name" value="HATPase_c"/>
    <property type="match status" value="1"/>
</dbReference>
<dbReference type="SUPFAM" id="SSF55785">
    <property type="entry name" value="PYP-like sensor domain (PAS domain)"/>
    <property type="match status" value="1"/>
</dbReference>
<reference evidence="12 13" key="1">
    <citation type="submission" date="2019-02" db="EMBL/GenBank/DDBJ databases">
        <title>Deep-cultivation of Planctomycetes and their phenomic and genomic characterization uncovers novel biology.</title>
        <authorList>
            <person name="Wiegand S."/>
            <person name="Jogler M."/>
            <person name="Boedeker C."/>
            <person name="Pinto D."/>
            <person name="Vollmers J."/>
            <person name="Rivas-Marin E."/>
            <person name="Kohn T."/>
            <person name="Peeters S.H."/>
            <person name="Heuer A."/>
            <person name="Rast P."/>
            <person name="Oberbeckmann S."/>
            <person name="Bunk B."/>
            <person name="Jeske O."/>
            <person name="Meyerdierks A."/>
            <person name="Storesund J.E."/>
            <person name="Kallscheuer N."/>
            <person name="Luecker S."/>
            <person name="Lage O.M."/>
            <person name="Pohl T."/>
            <person name="Merkel B.J."/>
            <person name="Hornburger P."/>
            <person name="Mueller R.-W."/>
            <person name="Bruemmer F."/>
            <person name="Labrenz M."/>
            <person name="Spormann A.M."/>
            <person name="Op Den Camp H."/>
            <person name="Overmann J."/>
            <person name="Amann R."/>
            <person name="Jetten M.S.M."/>
            <person name="Mascher T."/>
            <person name="Medema M.H."/>
            <person name="Devos D.P."/>
            <person name="Kaster A.-K."/>
            <person name="Ovreas L."/>
            <person name="Rohde M."/>
            <person name="Galperin M.Y."/>
            <person name="Jogler C."/>
        </authorList>
    </citation>
    <scope>NUCLEOTIDE SEQUENCE [LARGE SCALE GENOMIC DNA]</scope>
    <source>
        <strain evidence="12 13">Pla123a</strain>
    </source>
</reference>
<dbReference type="GO" id="GO:0006355">
    <property type="term" value="P:regulation of DNA-templated transcription"/>
    <property type="evidence" value="ECO:0007669"/>
    <property type="project" value="InterPro"/>
</dbReference>
<keyword evidence="5" id="KW-0547">Nucleotide-binding</keyword>
<dbReference type="Gene3D" id="3.30.565.10">
    <property type="entry name" value="Histidine kinase-like ATPase, C-terminal domain"/>
    <property type="match status" value="1"/>
</dbReference>
<dbReference type="Pfam" id="PF00989">
    <property type="entry name" value="PAS"/>
    <property type="match status" value="1"/>
</dbReference>
<name>A0A5C5YLW3_9BACT</name>
<comment type="catalytic activity">
    <reaction evidence="1">
        <text>ATP + protein L-histidine = ADP + protein N-phospho-L-histidine.</text>
        <dbReference type="EC" id="2.7.13.3"/>
    </reaction>
</comment>
<dbReference type="NCBIfam" id="TIGR00229">
    <property type="entry name" value="sensory_box"/>
    <property type="match status" value="1"/>
</dbReference>
<dbReference type="Gene3D" id="3.30.450.20">
    <property type="entry name" value="PAS domain"/>
    <property type="match status" value="1"/>
</dbReference>
<protein>
    <recommendedName>
        <fullName evidence="2">histidine kinase</fullName>
        <ecNumber evidence="2">2.7.13.3</ecNumber>
    </recommendedName>
</protein>